<dbReference type="CDD" id="cd00143">
    <property type="entry name" value="PP2Cc"/>
    <property type="match status" value="1"/>
</dbReference>
<dbReference type="InterPro" id="IPR015655">
    <property type="entry name" value="PP2C"/>
</dbReference>
<dbReference type="PANTHER" id="PTHR13832">
    <property type="entry name" value="PROTEIN PHOSPHATASE 2C"/>
    <property type="match status" value="1"/>
</dbReference>
<sequence length="495" mass="56097">MCVRLLACRWFRRLGESDPSSFRYLLHNRYDVNRVRRVNKQFTTSSRRCAMLSPSEVSTILRQQEFTVHLDKYEGGVVTSFDTTQLAANRPVEDRRSAATCLRSGGLLFGVFDGHAGTACSQAVSERLFDYIATSILPYDRLAEIQDAFLHRRTEIPLLKWHRNPDDYISVENAEGYKKSLGRFVNDSLAMNVEDDDLHAAIELAFERLDEDISSEARALIGGRTTVYQDATQVALSGSCACVAYINGSDVWVANVGDSRAIIGRKAEMTHSGWIPKALSHRHSGHNTVEIDRIRKAHPHNESAFLIKNNRLLSELAPLRAFGDVKYKWHANQLRALPNGRMLIPRHYYTPPYLVATPEIIHHRLTPQDKFLVIATDGLWDFMTKEKTVQLVGDHISGRETLEAFKVRPTSRFTLSDINSKLKDRKSGLASRPIDDNVATHLVRHALGDSEKGISHGKLSAFLSLPHYEVRDHRDDITIYVIFFDTEKKRSKSRG</sequence>
<accession>A0ABM0H1X7</accession>
<dbReference type="PROSITE" id="PS01032">
    <property type="entry name" value="PPM_1"/>
    <property type="match status" value="1"/>
</dbReference>
<evidence type="ECO:0000259" key="5">
    <source>
        <dbReference type="PROSITE" id="PS51746"/>
    </source>
</evidence>
<gene>
    <name evidence="7" type="primary">LOC100377706</name>
</gene>
<dbReference type="InterPro" id="IPR000222">
    <property type="entry name" value="PP2C_BS"/>
</dbReference>
<evidence type="ECO:0000256" key="4">
    <source>
        <dbReference type="RuleBase" id="RU003465"/>
    </source>
</evidence>
<dbReference type="RefSeq" id="XP_002742408.1">
    <property type="nucleotide sequence ID" value="XM_002742362.2"/>
</dbReference>
<keyword evidence="6" id="KW-1185">Reference proteome</keyword>
<dbReference type="Pfam" id="PF00481">
    <property type="entry name" value="PP2C"/>
    <property type="match status" value="1"/>
</dbReference>
<dbReference type="Gene3D" id="3.60.40.10">
    <property type="entry name" value="PPM-type phosphatase domain"/>
    <property type="match status" value="1"/>
</dbReference>
<evidence type="ECO:0000256" key="2">
    <source>
        <dbReference type="ARBA" id="ARBA00022801"/>
    </source>
</evidence>
<dbReference type="InterPro" id="IPR001932">
    <property type="entry name" value="PPM-type_phosphatase-like_dom"/>
</dbReference>
<keyword evidence="3 4" id="KW-0904">Protein phosphatase</keyword>
<proteinExistence type="inferred from homology"/>
<reference evidence="7" key="1">
    <citation type="submission" date="2025-08" db="UniProtKB">
        <authorList>
            <consortium name="RefSeq"/>
        </authorList>
    </citation>
    <scope>IDENTIFICATION</scope>
    <source>
        <tissue evidence="7">Testes</tissue>
    </source>
</reference>
<dbReference type="PROSITE" id="PS51746">
    <property type="entry name" value="PPM_2"/>
    <property type="match status" value="1"/>
</dbReference>
<dbReference type="Proteomes" id="UP000694865">
    <property type="component" value="Unplaced"/>
</dbReference>
<name>A0ABM0H1X7_SACKO</name>
<dbReference type="InterPro" id="IPR036457">
    <property type="entry name" value="PPM-type-like_dom_sf"/>
</dbReference>
<protein>
    <submittedName>
        <fullName evidence="7">Pyruvate dehydrogenase [acetyl-transferring]-phosphatase 1-like</fullName>
    </submittedName>
</protein>
<comment type="similarity">
    <text evidence="4">Belongs to the PP2C family.</text>
</comment>
<evidence type="ECO:0000256" key="3">
    <source>
        <dbReference type="ARBA" id="ARBA00022912"/>
    </source>
</evidence>
<keyword evidence="2 4" id="KW-0378">Hydrolase</keyword>
<dbReference type="SMART" id="SM00332">
    <property type="entry name" value="PP2Cc"/>
    <property type="match status" value="1"/>
</dbReference>
<dbReference type="GeneID" id="100377706"/>
<feature type="domain" description="PPM-type phosphatase" evidence="5">
    <location>
        <begin position="78"/>
        <end position="484"/>
    </location>
</feature>
<evidence type="ECO:0000313" key="6">
    <source>
        <dbReference type="Proteomes" id="UP000694865"/>
    </source>
</evidence>
<evidence type="ECO:0000313" key="7">
    <source>
        <dbReference type="RefSeq" id="XP_002742408.1"/>
    </source>
</evidence>
<keyword evidence="1" id="KW-0479">Metal-binding</keyword>
<evidence type="ECO:0000256" key="1">
    <source>
        <dbReference type="ARBA" id="ARBA00022723"/>
    </source>
</evidence>
<organism evidence="6 7">
    <name type="scientific">Saccoglossus kowalevskii</name>
    <name type="common">Acorn worm</name>
    <dbReference type="NCBI Taxonomy" id="10224"/>
    <lineage>
        <taxon>Eukaryota</taxon>
        <taxon>Metazoa</taxon>
        <taxon>Hemichordata</taxon>
        <taxon>Enteropneusta</taxon>
        <taxon>Harrimaniidae</taxon>
        <taxon>Saccoglossus</taxon>
    </lineage>
</organism>
<dbReference type="SUPFAM" id="SSF81606">
    <property type="entry name" value="PP2C-like"/>
    <property type="match status" value="1"/>
</dbReference>
<dbReference type="PANTHER" id="PTHR13832:SF792">
    <property type="entry name" value="GM14286P"/>
    <property type="match status" value="1"/>
</dbReference>